<organism evidence="2 3">
    <name type="scientific">Parasphingorhabdus cellanae</name>
    <dbReference type="NCBI Taxonomy" id="2806553"/>
    <lineage>
        <taxon>Bacteria</taxon>
        <taxon>Pseudomonadati</taxon>
        <taxon>Pseudomonadota</taxon>
        <taxon>Alphaproteobacteria</taxon>
        <taxon>Sphingomonadales</taxon>
        <taxon>Sphingomonadaceae</taxon>
        <taxon>Parasphingorhabdus</taxon>
    </lineage>
</organism>
<evidence type="ECO:0000313" key="3">
    <source>
        <dbReference type="Proteomes" id="UP000663923"/>
    </source>
</evidence>
<dbReference type="EMBL" id="CP071794">
    <property type="protein sequence ID" value="QTD57838.1"/>
    <property type="molecule type" value="Genomic_DNA"/>
</dbReference>
<protein>
    <submittedName>
        <fullName evidence="2">YbaN family protein</fullName>
    </submittedName>
</protein>
<dbReference type="Pfam" id="PF04304">
    <property type="entry name" value="DUF454"/>
    <property type="match status" value="1"/>
</dbReference>
<dbReference type="InterPro" id="IPR007401">
    <property type="entry name" value="DUF454"/>
</dbReference>
<keyword evidence="1" id="KW-0472">Membrane</keyword>
<dbReference type="PIRSF" id="PIRSF016789">
    <property type="entry name" value="DUF454"/>
    <property type="match status" value="1"/>
</dbReference>
<accession>A0ABX7TBG7</accession>
<keyword evidence="3" id="KW-1185">Reference proteome</keyword>
<feature type="transmembrane region" description="Helical" evidence="1">
    <location>
        <begin position="76"/>
        <end position="92"/>
    </location>
</feature>
<feature type="transmembrane region" description="Helical" evidence="1">
    <location>
        <begin position="6"/>
        <end position="39"/>
    </location>
</feature>
<proteinExistence type="predicted"/>
<keyword evidence="1" id="KW-1133">Transmembrane helix</keyword>
<keyword evidence="1" id="KW-0812">Transmembrane</keyword>
<gene>
    <name evidence="2" type="ORF">J4G78_12020</name>
</gene>
<sequence>MKRHFYLAGGFTALALGSIGIVLPLLPTVPFMILAAFCFARSSPRLEAWLLDHNVFGPHIRNWREGRAITKRGKRAALVAFAVSIIVALIFVKLPWNLIPIAAALIGGTWIWTRNEPDMLPQAVVDVSEEDESPHKE</sequence>
<reference evidence="2 3" key="1">
    <citation type="submission" date="2021-03" db="EMBL/GenBank/DDBJ databases">
        <title>Complete genome of Parasphingorhabdus_sp.JHSY0214.</title>
        <authorList>
            <person name="Yoo J.H."/>
            <person name="Bae J.W."/>
        </authorList>
    </citation>
    <scope>NUCLEOTIDE SEQUENCE [LARGE SCALE GENOMIC DNA]</scope>
    <source>
        <strain evidence="2 3">JHSY0214</strain>
    </source>
</reference>
<dbReference type="Proteomes" id="UP000663923">
    <property type="component" value="Chromosome"/>
</dbReference>
<evidence type="ECO:0000313" key="2">
    <source>
        <dbReference type="EMBL" id="QTD57838.1"/>
    </source>
</evidence>
<evidence type="ECO:0000256" key="1">
    <source>
        <dbReference type="SAM" id="Phobius"/>
    </source>
</evidence>
<dbReference type="PANTHER" id="PTHR35813:SF1">
    <property type="entry name" value="INNER MEMBRANE PROTEIN YBAN"/>
    <property type="match status" value="1"/>
</dbReference>
<name>A0ABX7TBG7_9SPHN</name>
<dbReference type="PANTHER" id="PTHR35813">
    <property type="entry name" value="INNER MEMBRANE PROTEIN YBAN"/>
    <property type="match status" value="1"/>
</dbReference>